<gene>
    <name evidence="1" type="ORF">chiPu_0031011</name>
</gene>
<sequence>MGLGRRRCWVVLAERVIWDGVRGGCVLGQGWGEGSESDGVGEVAVLDGVWEG</sequence>
<dbReference type="AlphaFoldDB" id="A0A401TV65"/>
<keyword evidence="2" id="KW-1185">Reference proteome</keyword>
<organism evidence="1 2">
    <name type="scientific">Chiloscyllium punctatum</name>
    <name type="common">Brownbanded bambooshark</name>
    <name type="synonym">Hemiscyllium punctatum</name>
    <dbReference type="NCBI Taxonomy" id="137246"/>
    <lineage>
        <taxon>Eukaryota</taxon>
        <taxon>Metazoa</taxon>
        <taxon>Chordata</taxon>
        <taxon>Craniata</taxon>
        <taxon>Vertebrata</taxon>
        <taxon>Chondrichthyes</taxon>
        <taxon>Elasmobranchii</taxon>
        <taxon>Galeomorphii</taxon>
        <taxon>Galeoidea</taxon>
        <taxon>Orectolobiformes</taxon>
        <taxon>Hemiscylliidae</taxon>
        <taxon>Chiloscyllium</taxon>
    </lineage>
</organism>
<feature type="non-terminal residue" evidence="1">
    <location>
        <position position="52"/>
    </location>
</feature>
<name>A0A401TV65_CHIPU</name>
<protein>
    <submittedName>
        <fullName evidence="1">Uncharacterized protein</fullName>
    </submittedName>
</protein>
<dbReference type="Proteomes" id="UP000287033">
    <property type="component" value="Unassembled WGS sequence"/>
</dbReference>
<accession>A0A401TV65</accession>
<comment type="caution">
    <text evidence="1">The sequence shown here is derived from an EMBL/GenBank/DDBJ whole genome shotgun (WGS) entry which is preliminary data.</text>
</comment>
<proteinExistence type="predicted"/>
<dbReference type="EMBL" id="BEZZ01198752">
    <property type="protein sequence ID" value="GCC46533.1"/>
    <property type="molecule type" value="Genomic_DNA"/>
</dbReference>
<evidence type="ECO:0000313" key="1">
    <source>
        <dbReference type="EMBL" id="GCC46533.1"/>
    </source>
</evidence>
<reference evidence="1 2" key="1">
    <citation type="journal article" date="2018" name="Nat. Ecol. Evol.">
        <title>Shark genomes provide insights into elasmobranch evolution and the origin of vertebrates.</title>
        <authorList>
            <person name="Hara Y"/>
            <person name="Yamaguchi K"/>
            <person name="Onimaru K"/>
            <person name="Kadota M"/>
            <person name="Koyanagi M"/>
            <person name="Keeley SD"/>
            <person name="Tatsumi K"/>
            <person name="Tanaka K"/>
            <person name="Motone F"/>
            <person name="Kageyama Y"/>
            <person name="Nozu R"/>
            <person name="Adachi N"/>
            <person name="Nishimura O"/>
            <person name="Nakagawa R"/>
            <person name="Tanegashima C"/>
            <person name="Kiyatake I"/>
            <person name="Matsumoto R"/>
            <person name="Murakumo K"/>
            <person name="Nishida K"/>
            <person name="Terakita A"/>
            <person name="Kuratani S"/>
            <person name="Sato K"/>
            <person name="Hyodo S Kuraku.S."/>
        </authorList>
    </citation>
    <scope>NUCLEOTIDE SEQUENCE [LARGE SCALE GENOMIC DNA]</scope>
</reference>
<evidence type="ECO:0000313" key="2">
    <source>
        <dbReference type="Proteomes" id="UP000287033"/>
    </source>
</evidence>